<gene>
    <name evidence="1" type="ORF">HRI_003100100</name>
</gene>
<evidence type="ECO:0000313" key="2">
    <source>
        <dbReference type="Proteomes" id="UP001165190"/>
    </source>
</evidence>
<evidence type="ECO:0000313" key="1">
    <source>
        <dbReference type="EMBL" id="GMI94308.1"/>
    </source>
</evidence>
<proteinExistence type="predicted"/>
<organism evidence="1 2">
    <name type="scientific">Hibiscus trionum</name>
    <name type="common">Flower of an hour</name>
    <dbReference type="NCBI Taxonomy" id="183268"/>
    <lineage>
        <taxon>Eukaryota</taxon>
        <taxon>Viridiplantae</taxon>
        <taxon>Streptophyta</taxon>
        <taxon>Embryophyta</taxon>
        <taxon>Tracheophyta</taxon>
        <taxon>Spermatophyta</taxon>
        <taxon>Magnoliopsida</taxon>
        <taxon>eudicotyledons</taxon>
        <taxon>Gunneridae</taxon>
        <taxon>Pentapetalae</taxon>
        <taxon>rosids</taxon>
        <taxon>malvids</taxon>
        <taxon>Malvales</taxon>
        <taxon>Malvaceae</taxon>
        <taxon>Malvoideae</taxon>
        <taxon>Hibiscus</taxon>
    </lineage>
</organism>
<sequence>MLAQSFVKSPHTNGQVDAVNKKFMFALKKKVEDANGAWVDELQRYCGHWGQPLTLIHEKHHSIWHTVYR</sequence>
<reference evidence="1" key="1">
    <citation type="submission" date="2023-05" db="EMBL/GenBank/DDBJ databases">
        <title>Genome and transcriptome analyses reveal genes involved in the formation of fine ridges on petal epidermal cells in Hibiscus trionum.</title>
        <authorList>
            <person name="Koshimizu S."/>
            <person name="Masuda S."/>
            <person name="Ishii T."/>
            <person name="Shirasu K."/>
            <person name="Hoshino A."/>
            <person name="Arita M."/>
        </authorList>
    </citation>
    <scope>NUCLEOTIDE SEQUENCE</scope>
    <source>
        <strain evidence="1">Hamamatsu line</strain>
    </source>
</reference>
<dbReference type="EMBL" id="BSYR01000026">
    <property type="protein sequence ID" value="GMI94308.1"/>
    <property type="molecule type" value="Genomic_DNA"/>
</dbReference>
<comment type="caution">
    <text evidence="1">The sequence shown here is derived from an EMBL/GenBank/DDBJ whole genome shotgun (WGS) entry which is preliminary data.</text>
</comment>
<name>A0A9W7MAJ6_HIBTR</name>
<dbReference type="Proteomes" id="UP001165190">
    <property type="component" value="Unassembled WGS sequence"/>
</dbReference>
<evidence type="ECO:0008006" key="3">
    <source>
        <dbReference type="Google" id="ProtNLM"/>
    </source>
</evidence>
<dbReference type="AlphaFoldDB" id="A0A9W7MAJ6"/>
<dbReference type="OrthoDB" id="1739513at2759"/>
<keyword evidence="2" id="KW-1185">Reference proteome</keyword>
<protein>
    <recommendedName>
        <fullName evidence="3">Integrase catalytic domain-containing protein</fullName>
    </recommendedName>
</protein>
<accession>A0A9W7MAJ6</accession>